<evidence type="ECO:0000256" key="2">
    <source>
        <dbReference type="ARBA" id="ARBA00022448"/>
    </source>
</evidence>
<dbReference type="NCBIfam" id="TIGR00830">
    <property type="entry name" value="PTBA"/>
    <property type="match status" value="1"/>
</dbReference>
<evidence type="ECO:0000256" key="4">
    <source>
        <dbReference type="ARBA" id="ARBA00022679"/>
    </source>
</evidence>
<dbReference type="RefSeq" id="WP_377499464.1">
    <property type="nucleotide sequence ID" value="NZ_JBHMDO010000041.1"/>
</dbReference>
<evidence type="ECO:0000256" key="6">
    <source>
        <dbReference type="ARBA" id="ARBA00022777"/>
    </source>
</evidence>
<keyword evidence="9" id="KW-1185">Reference proteome</keyword>
<organism evidence="8 9">
    <name type="scientific">Paenibacillus aurantiacus</name>
    <dbReference type="NCBI Taxonomy" id="1936118"/>
    <lineage>
        <taxon>Bacteria</taxon>
        <taxon>Bacillati</taxon>
        <taxon>Bacillota</taxon>
        <taxon>Bacilli</taxon>
        <taxon>Bacillales</taxon>
        <taxon>Paenibacillaceae</taxon>
        <taxon>Paenibacillus</taxon>
    </lineage>
</organism>
<feature type="domain" description="PTS EIIA type-1" evidence="7">
    <location>
        <begin position="31"/>
        <end position="135"/>
    </location>
</feature>
<dbReference type="PROSITE" id="PS00371">
    <property type="entry name" value="PTS_EIIA_TYPE_1_HIS"/>
    <property type="match status" value="1"/>
</dbReference>
<keyword evidence="3 8" id="KW-0762">Sugar transport</keyword>
<evidence type="ECO:0000256" key="5">
    <source>
        <dbReference type="ARBA" id="ARBA00022683"/>
    </source>
</evidence>
<comment type="caution">
    <text evidence="8">The sequence shown here is derived from an EMBL/GenBank/DDBJ whole genome shotgun (WGS) entry which is preliminary data.</text>
</comment>
<evidence type="ECO:0000256" key="1">
    <source>
        <dbReference type="ARBA" id="ARBA00004496"/>
    </source>
</evidence>
<keyword evidence="5" id="KW-0598">Phosphotransferase system</keyword>
<comment type="subcellular location">
    <subcellularLocation>
        <location evidence="1">Cytoplasm</location>
    </subcellularLocation>
</comment>
<dbReference type="Proteomes" id="UP001589747">
    <property type="component" value="Unassembled WGS sequence"/>
</dbReference>
<proteinExistence type="predicted"/>
<dbReference type="SUPFAM" id="SSF51261">
    <property type="entry name" value="Duplicated hybrid motif"/>
    <property type="match status" value="1"/>
</dbReference>
<dbReference type="Gene3D" id="2.70.70.10">
    <property type="entry name" value="Glucose Permease (Domain IIA)"/>
    <property type="match status" value="1"/>
</dbReference>
<dbReference type="EMBL" id="JBHMDO010000041">
    <property type="protein sequence ID" value="MFB9329313.1"/>
    <property type="molecule type" value="Genomic_DNA"/>
</dbReference>
<dbReference type="PROSITE" id="PS51093">
    <property type="entry name" value="PTS_EIIA_TYPE_1"/>
    <property type="match status" value="1"/>
</dbReference>
<dbReference type="InterPro" id="IPR050890">
    <property type="entry name" value="PTS_EIIA_component"/>
</dbReference>
<evidence type="ECO:0000313" key="8">
    <source>
        <dbReference type="EMBL" id="MFB9329313.1"/>
    </source>
</evidence>
<name>A0ABV5KYL1_9BACL</name>
<accession>A0ABV5KYL1</accession>
<protein>
    <submittedName>
        <fullName evidence="8">PTS glucose transporter subunit IIA</fullName>
    </submittedName>
</protein>
<reference evidence="8 9" key="1">
    <citation type="submission" date="2024-09" db="EMBL/GenBank/DDBJ databases">
        <authorList>
            <person name="Sun Q."/>
            <person name="Mori K."/>
        </authorList>
    </citation>
    <scope>NUCLEOTIDE SEQUENCE [LARGE SCALE GENOMIC DNA]</scope>
    <source>
        <strain evidence="8 9">TISTR 2452</strain>
    </source>
</reference>
<keyword evidence="4" id="KW-0808">Transferase</keyword>
<dbReference type="Pfam" id="PF00358">
    <property type="entry name" value="PTS_EIIA_1"/>
    <property type="match status" value="1"/>
</dbReference>
<evidence type="ECO:0000259" key="7">
    <source>
        <dbReference type="PROSITE" id="PS51093"/>
    </source>
</evidence>
<gene>
    <name evidence="8" type="ORF">ACFFSY_25535</name>
</gene>
<evidence type="ECO:0000313" key="9">
    <source>
        <dbReference type="Proteomes" id="UP001589747"/>
    </source>
</evidence>
<dbReference type="InterPro" id="IPR001127">
    <property type="entry name" value="PTS_EIIA_1_perm"/>
</dbReference>
<sequence length="164" mass="17290">MFGKLFKSKKDTFQITAPITGKAVPLTEVPDEAFAGGHMGRGIAIEPTVGKLIAPFDAVVAHVIHTNHAVILEHASGLQLLVHIGINTVAMNGEGFKGYVQIGDEVKAGQTLVEFDIEAIRAAGYPLITPVIIANEDESVTELEVLQGSVTAGQDPIIQAVLAK</sequence>
<dbReference type="PANTHER" id="PTHR45008">
    <property type="entry name" value="PTS SYSTEM GLUCOSE-SPECIFIC EIIA COMPONENT"/>
    <property type="match status" value="1"/>
</dbReference>
<keyword evidence="2" id="KW-0813">Transport</keyword>
<keyword evidence="6" id="KW-0418">Kinase</keyword>
<dbReference type="InterPro" id="IPR011055">
    <property type="entry name" value="Dup_hybrid_motif"/>
</dbReference>
<evidence type="ECO:0000256" key="3">
    <source>
        <dbReference type="ARBA" id="ARBA00022597"/>
    </source>
</evidence>
<dbReference type="PANTHER" id="PTHR45008:SF1">
    <property type="entry name" value="PTS SYSTEM GLUCOSE-SPECIFIC EIIA COMPONENT"/>
    <property type="match status" value="1"/>
</dbReference>